<dbReference type="Proteomes" id="UP001627154">
    <property type="component" value="Unassembled WGS sequence"/>
</dbReference>
<sequence length="83" mass="9666">MSNHSCGNQLINKNINVRMRAPFCMFAKANAQMCKYILFYISRKICSGMSCRKTNGSLYFTALYINANARRCIMHPQRWLVHN</sequence>
<name>A0ABD2WFR8_9HYME</name>
<keyword evidence="2" id="KW-1185">Reference proteome</keyword>
<proteinExistence type="predicted"/>
<dbReference type="EMBL" id="JBJJXI010000108">
    <property type="protein sequence ID" value="KAL3391853.1"/>
    <property type="molecule type" value="Genomic_DNA"/>
</dbReference>
<evidence type="ECO:0000313" key="2">
    <source>
        <dbReference type="Proteomes" id="UP001627154"/>
    </source>
</evidence>
<dbReference type="AlphaFoldDB" id="A0ABD2WFR8"/>
<comment type="caution">
    <text evidence="1">The sequence shown here is derived from an EMBL/GenBank/DDBJ whole genome shotgun (WGS) entry which is preliminary data.</text>
</comment>
<gene>
    <name evidence="1" type="ORF">TKK_013748</name>
</gene>
<protein>
    <submittedName>
        <fullName evidence="1">Uncharacterized protein</fullName>
    </submittedName>
</protein>
<evidence type="ECO:0000313" key="1">
    <source>
        <dbReference type="EMBL" id="KAL3391853.1"/>
    </source>
</evidence>
<accession>A0ABD2WFR8</accession>
<organism evidence="1 2">
    <name type="scientific">Trichogramma kaykai</name>
    <dbReference type="NCBI Taxonomy" id="54128"/>
    <lineage>
        <taxon>Eukaryota</taxon>
        <taxon>Metazoa</taxon>
        <taxon>Ecdysozoa</taxon>
        <taxon>Arthropoda</taxon>
        <taxon>Hexapoda</taxon>
        <taxon>Insecta</taxon>
        <taxon>Pterygota</taxon>
        <taxon>Neoptera</taxon>
        <taxon>Endopterygota</taxon>
        <taxon>Hymenoptera</taxon>
        <taxon>Apocrita</taxon>
        <taxon>Proctotrupomorpha</taxon>
        <taxon>Chalcidoidea</taxon>
        <taxon>Trichogrammatidae</taxon>
        <taxon>Trichogramma</taxon>
    </lineage>
</organism>
<reference evidence="1 2" key="1">
    <citation type="journal article" date="2024" name="bioRxiv">
        <title>A reference genome for Trichogramma kaykai: A tiny desert-dwelling parasitoid wasp with competing sex-ratio distorters.</title>
        <authorList>
            <person name="Culotta J."/>
            <person name="Lindsey A.R."/>
        </authorList>
    </citation>
    <scope>NUCLEOTIDE SEQUENCE [LARGE SCALE GENOMIC DNA]</scope>
    <source>
        <strain evidence="1 2">KSX58</strain>
    </source>
</reference>